<sequence length="441" mass="48200">MAAVFYSSVLFYAYRDFVSPTFASTGLTFRAPTPGPYVLSVFLVAFVTTILPRRLRRPSDFVLWMFFVLAAAPAILLSQYMQTLPTSEATELGIVIAACMVLIRTVSSMRPRLPRGSLPNIPEGVVWIFLGWFAGITYIAVVASVGLRLQWLSFADVYDVRSDFTATYAAIPGLGYALPIVFNVINPTFIARGIYSNRWQWVVAGAAGQVLIYTTTGLKSVLFSILAIAAIAFLFRRSLRPRGIKLLAGTFYVVVVAVALDSLFHTIMWNTMLIRRFIVIPGSLVVSYVGVFDDRPRGLFRGDGGPIFWLDPVYTQGPSHIVSQVLIGNPLGNANVNLFGHGYFQYGYLGIFIEGIVLAVLLWLLDAASRGLPTPVVALILVMPAFAISGTNIFTAMTTHGLLAAVLILAVLPRTGWGKQLNPASSNSRMQSFGALTPDHR</sequence>
<evidence type="ECO:0000313" key="3">
    <source>
        <dbReference type="EMBL" id="GAA1145390.1"/>
    </source>
</evidence>
<feature type="transmembrane region" description="Helical" evidence="2">
    <location>
        <begin position="273"/>
        <end position="291"/>
    </location>
</feature>
<feature type="region of interest" description="Disordered" evidence="1">
    <location>
        <begin position="422"/>
        <end position="441"/>
    </location>
</feature>
<dbReference type="Proteomes" id="UP001499979">
    <property type="component" value="Unassembled WGS sequence"/>
</dbReference>
<reference evidence="3 4" key="1">
    <citation type="journal article" date="2019" name="Int. J. Syst. Evol. Microbiol.">
        <title>The Global Catalogue of Microorganisms (GCM) 10K type strain sequencing project: providing services to taxonomists for standard genome sequencing and annotation.</title>
        <authorList>
            <consortium name="The Broad Institute Genomics Platform"/>
            <consortium name="The Broad Institute Genome Sequencing Center for Infectious Disease"/>
            <person name="Wu L."/>
            <person name="Ma J."/>
        </authorList>
    </citation>
    <scope>NUCLEOTIDE SEQUENCE [LARGE SCALE GENOMIC DNA]</scope>
    <source>
        <strain evidence="3 4">JCM 11813</strain>
    </source>
</reference>
<feature type="transmembrane region" description="Helical" evidence="2">
    <location>
        <begin position="246"/>
        <end position="267"/>
    </location>
</feature>
<evidence type="ECO:0000313" key="4">
    <source>
        <dbReference type="Proteomes" id="UP001499979"/>
    </source>
</evidence>
<keyword evidence="2" id="KW-1133">Transmembrane helix</keyword>
<feature type="compositionally biased region" description="Polar residues" evidence="1">
    <location>
        <begin position="422"/>
        <end position="431"/>
    </location>
</feature>
<evidence type="ECO:0000256" key="1">
    <source>
        <dbReference type="SAM" id="MobiDB-lite"/>
    </source>
</evidence>
<feature type="transmembrane region" description="Helical" evidence="2">
    <location>
        <begin position="385"/>
        <end position="412"/>
    </location>
</feature>
<name>A0ABN1UF11_9ACTN</name>
<feature type="transmembrane region" description="Helical" evidence="2">
    <location>
        <begin position="34"/>
        <end position="52"/>
    </location>
</feature>
<keyword evidence="2" id="KW-0472">Membrane</keyword>
<gene>
    <name evidence="3" type="ORF">GCM10009606_25610</name>
</gene>
<keyword evidence="2" id="KW-0812">Transmembrane</keyword>
<evidence type="ECO:0008006" key="5">
    <source>
        <dbReference type="Google" id="ProtNLM"/>
    </source>
</evidence>
<feature type="transmembrane region" description="Helical" evidence="2">
    <location>
        <begin position="125"/>
        <end position="147"/>
    </location>
</feature>
<feature type="transmembrane region" description="Helical" evidence="2">
    <location>
        <begin position="346"/>
        <end position="365"/>
    </location>
</feature>
<feature type="transmembrane region" description="Helical" evidence="2">
    <location>
        <begin position="61"/>
        <end position="80"/>
    </location>
</feature>
<feature type="transmembrane region" description="Helical" evidence="2">
    <location>
        <begin position="167"/>
        <end position="186"/>
    </location>
</feature>
<accession>A0ABN1UF11</accession>
<feature type="transmembrane region" description="Helical" evidence="2">
    <location>
        <begin position="221"/>
        <end position="239"/>
    </location>
</feature>
<keyword evidence="4" id="KW-1185">Reference proteome</keyword>
<comment type="caution">
    <text evidence="3">The sequence shown here is derived from an EMBL/GenBank/DDBJ whole genome shotgun (WGS) entry which is preliminary data.</text>
</comment>
<organism evidence="3 4">
    <name type="scientific">Nocardioides aquiterrae</name>
    <dbReference type="NCBI Taxonomy" id="203799"/>
    <lineage>
        <taxon>Bacteria</taxon>
        <taxon>Bacillati</taxon>
        <taxon>Actinomycetota</taxon>
        <taxon>Actinomycetes</taxon>
        <taxon>Propionibacteriales</taxon>
        <taxon>Nocardioidaceae</taxon>
        <taxon>Nocardioides</taxon>
    </lineage>
</organism>
<evidence type="ECO:0000256" key="2">
    <source>
        <dbReference type="SAM" id="Phobius"/>
    </source>
</evidence>
<proteinExistence type="predicted"/>
<dbReference type="EMBL" id="BAAAJE010000012">
    <property type="protein sequence ID" value="GAA1145390.1"/>
    <property type="molecule type" value="Genomic_DNA"/>
</dbReference>
<protein>
    <recommendedName>
        <fullName evidence="5">O-antigen ligase domain-containing protein</fullName>
    </recommendedName>
</protein>